<evidence type="ECO:0000313" key="2">
    <source>
        <dbReference type="Proteomes" id="UP000003856"/>
    </source>
</evidence>
<proteinExistence type="predicted"/>
<dbReference type="AlphaFoldDB" id="C5T5J8"/>
<dbReference type="EMBL" id="ACQT01000066">
    <property type="protein sequence ID" value="EER60239.1"/>
    <property type="molecule type" value="Genomic_DNA"/>
</dbReference>
<gene>
    <name evidence="1" type="ORF">AcdelDRAFT_2178</name>
</gene>
<reference evidence="1 2" key="1">
    <citation type="submission" date="2009-05" db="EMBL/GenBank/DDBJ databases">
        <title>The draft genome of Acidovorax delafieldii 2AN.</title>
        <authorList>
            <consortium name="US DOE Joint Genome Institute (JGI-PGF)"/>
            <person name="Lucas S."/>
            <person name="Copeland A."/>
            <person name="Lapidus A."/>
            <person name="Glavina del Rio T."/>
            <person name="Tice H."/>
            <person name="Bruce D."/>
            <person name="Goodwin L."/>
            <person name="Pitluck S."/>
            <person name="Larimer F."/>
            <person name="Land M.L."/>
            <person name="Hauser L."/>
            <person name="Shelobolina E.S."/>
            <person name="Picardal F."/>
            <person name="Roden E."/>
            <person name="Emerson D."/>
        </authorList>
    </citation>
    <scope>NUCLEOTIDE SEQUENCE [LARGE SCALE GENOMIC DNA]</scope>
    <source>
        <strain evidence="1 2">2AN</strain>
    </source>
</reference>
<name>C5T5J8_ACIDE</name>
<keyword evidence="2" id="KW-1185">Reference proteome</keyword>
<evidence type="ECO:0000313" key="1">
    <source>
        <dbReference type="EMBL" id="EER60239.1"/>
    </source>
</evidence>
<dbReference type="PROSITE" id="PS51257">
    <property type="entry name" value="PROKAR_LIPOPROTEIN"/>
    <property type="match status" value="1"/>
</dbReference>
<dbReference type="Proteomes" id="UP000003856">
    <property type="component" value="Unassembled WGS sequence"/>
</dbReference>
<organism evidence="1 2">
    <name type="scientific">Acidovorax delafieldii 2AN</name>
    <dbReference type="NCBI Taxonomy" id="573060"/>
    <lineage>
        <taxon>Bacteria</taxon>
        <taxon>Pseudomonadati</taxon>
        <taxon>Pseudomonadota</taxon>
        <taxon>Betaproteobacteria</taxon>
        <taxon>Burkholderiales</taxon>
        <taxon>Comamonadaceae</taxon>
        <taxon>Acidovorax</taxon>
    </lineage>
</organism>
<comment type="caution">
    <text evidence="1">The sequence shown here is derived from an EMBL/GenBank/DDBJ whole genome shotgun (WGS) entry which is preliminary data.</text>
</comment>
<evidence type="ECO:0008006" key="3">
    <source>
        <dbReference type="Google" id="ProtNLM"/>
    </source>
</evidence>
<dbReference type="PATRIC" id="fig|573060.9.peg.2921"/>
<protein>
    <recommendedName>
        <fullName evidence="3">Lipoprotein</fullName>
    </recommendedName>
</protein>
<sequence>MRVVLSVGVAVAASGCTTPYEGRYDFYEGWRKAEVKRIEPFDKLAPHQIPRCESAPTPRATVGTTWAIVRYRAGRRSREVAVPVTPSEDYRVGELVYVNVSECARQVQRRAAAS</sequence>
<accession>C5T5J8</accession>